<feature type="transmembrane region" description="Helical" evidence="1">
    <location>
        <begin position="254"/>
        <end position="274"/>
    </location>
</feature>
<keyword evidence="1" id="KW-0812">Transmembrane</keyword>
<accession>A0A1F6EJB1</accession>
<evidence type="ECO:0008006" key="4">
    <source>
        <dbReference type="Google" id="ProtNLM"/>
    </source>
</evidence>
<dbReference type="Proteomes" id="UP000178427">
    <property type="component" value="Unassembled WGS sequence"/>
</dbReference>
<keyword evidence="1" id="KW-1133">Transmembrane helix</keyword>
<proteinExistence type="predicted"/>
<evidence type="ECO:0000313" key="2">
    <source>
        <dbReference type="EMBL" id="OGG73751.1"/>
    </source>
</evidence>
<reference evidence="2 3" key="1">
    <citation type="journal article" date="2016" name="Nat. Commun.">
        <title>Thousands of microbial genomes shed light on interconnected biogeochemical processes in an aquifer system.</title>
        <authorList>
            <person name="Anantharaman K."/>
            <person name="Brown C.T."/>
            <person name="Hug L.A."/>
            <person name="Sharon I."/>
            <person name="Castelle C.J."/>
            <person name="Probst A.J."/>
            <person name="Thomas B.C."/>
            <person name="Singh A."/>
            <person name="Wilkins M.J."/>
            <person name="Karaoz U."/>
            <person name="Brodie E.L."/>
            <person name="Williams K.H."/>
            <person name="Hubbard S.S."/>
            <person name="Banfield J.F."/>
        </authorList>
    </citation>
    <scope>NUCLEOTIDE SEQUENCE [LARGE SCALE GENOMIC DNA]</scope>
</reference>
<keyword evidence="1" id="KW-0472">Membrane</keyword>
<name>A0A1F6EJB1_9BACT</name>
<gene>
    <name evidence="2" type="ORF">A3A40_01505</name>
</gene>
<protein>
    <recommendedName>
        <fullName evidence="4">Helix-turn-helix domain-containing protein</fullName>
    </recommendedName>
</protein>
<evidence type="ECO:0000313" key="3">
    <source>
        <dbReference type="Proteomes" id="UP000178427"/>
    </source>
</evidence>
<comment type="caution">
    <text evidence="2">The sequence shown here is derived from an EMBL/GenBank/DDBJ whole genome shotgun (WGS) entry which is preliminary data.</text>
</comment>
<evidence type="ECO:0000256" key="1">
    <source>
        <dbReference type="SAM" id="Phobius"/>
    </source>
</evidence>
<dbReference type="AlphaFoldDB" id="A0A1F6EJB1"/>
<organism evidence="2 3">
    <name type="scientific">Candidatus Kaiserbacteria bacterium RIFCSPLOWO2_01_FULL_54_20</name>
    <dbReference type="NCBI Taxonomy" id="1798513"/>
    <lineage>
        <taxon>Bacteria</taxon>
        <taxon>Candidatus Kaiseribacteriota</taxon>
    </lineage>
</organism>
<sequence length="328" mass="35542">MAQEIEIDGVSYVSSKRAAHMSGYAQDYIGQLCRAGLIQAQRIGGLWYLTLNSLYQYKQKADSYVPVAPRKAPSTETDSLVAFDGKDYISAARAAEITGYHQDYVGQLAREGKVLSRQVGSRWYVERAGILAHKKEKDTLLAAVQSEAVGLYHSTADNAANPGSLANRNYNGAGPYLTYTNDDGDLLPQLAQRQGISEDEDVLSSKIDPSVPNTVHIRVLRGGSSNTSGNARILSQDTRLRHASTRNGRNMTQLLLPVAAVATIVIVLTVGYTWQGAGAVYTRLNPLSNTAASGLVDSAFATLTKIGDVLERLITTELVFKRAKDFSL</sequence>
<dbReference type="EMBL" id="MFMA01000039">
    <property type="protein sequence ID" value="OGG73751.1"/>
    <property type="molecule type" value="Genomic_DNA"/>
</dbReference>